<dbReference type="EMBL" id="JAMKFB020000014">
    <property type="protein sequence ID" value="KAL0175834.1"/>
    <property type="molecule type" value="Genomic_DNA"/>
</dbReference>
<keyword evidence="2" id="KW-1185">Reference proteome</keyword>
<accession>A0ABD0PP58</accession>
<comment type="caution">
    <text evidence="1">The sequence shown here is derived from an EMBL/GenBank/DDBJ whole genome shotgun (WGS) entry which is preliminary data.</text>
</comment>
<organism evidence="1 2">
    <name type="scientific">Cirrhinus mrigala</name>
    <name type="common">Mrigala</name>
    <dbReference type="NCBI Taxonomy" id="683832"/>
    <lineage>
        <taxon>Eukaryota</taxon>
        <taxon>Metazoa</taxon>
        <taxon>Chordata</taxon>
        <taxon>Craniata</taxon>
        <taxon>Vertebrata</taxon>
        <taxon>Euteleostomi</taxon>
        <taxon>Actinopterygii</taxon>
        <taxon>Neopterygii</taxon>
        <taxon>Teleostei</taxon>
        <taxon>Ostariophysi</taxon>
        <taxon>Cypriniformes</taxon>
        <taxon>Cyprinidae</taxon>
        <taxon>Labeoninae</taxon>
        <taxon>Labeonini</taxon>
        <taxon>Cirrhinus</taxon>
    </lineage>
</organism>
<evidence type="ECO:0000313" key="2">
    <source>
        <dbReference type="Proteomes" id="UP001529510"/>
    </source>
</evidence>
<dbReference type="AlphaFoldDB" id="A0ABD0PP58"/>
<feature type="non-terminal residue" evidence="1">
    <location>
        <position position="1"/>
    </location>
</feature>
<sequence>ELVYCKSGLRLHHRWGDVVVTDEFTANRFLQICQNCTAVLCCRMAPLQKAQVTPADRHFGGSL</sequence>
<dbReference type="Proteomes" id="UP001529510">
    <property type="component" value="Unassembled WGS sequence"/>
</dbReference>
<gene>
    <name evidence="1" type="ORF">M9458_028164</name>
</gene>
<reference evidence="1 2" key="1">
    <citation type="submission" date="2024-05" db="EMBL/GenBank/DDBJ databases">
        <title>Genome sequencing and assembly of Indian major carp, Cirrhinus mrigala (Hamilton, 1822).</title>
        <authorList>
            <person name="Mohindra V."/>
            <person name="Chowdhury L.M."/>
            <person name="Lal K."/>
            <person name="Jena J.K."/>
        </authorList>
    </citation>
    <scope>NUCLEOTIDE SEQUENCE [LARGE SCALE GENOMIC DNA]</scope>
    <source>
        <strain evidence="1">CM1030</strain>
        <tissue evidence="1">Blood</tissue>
    </source>
</reference>
<protein>
    <submittedName>
        <fullName evidence="1">Uncharacterized protein</fullName>
    </submittedName>
</protein>
<proteinExistence type="predicted"/>
<evidence type="ECO:0000313" key="1">
    <source>
        <dbReference type="EMBL" id="KAL0175834.1"/>
    </source>
</evidence>
<dbReference type="InterPro" id="IPR023214">
    <property type="entry name" value="HAD_sf"/>
</dbReference>
<dbReference type="Gene3D" id="3.40.50.1000">
    <property type="entry name" value="HAD superfamily/HAD-like"/>
    <property type="match status" value="1"/>
</dbReference>
<name>A0ABD0PP58_CIRMR</name>